<feature type="compositionally biased region" description="Basic and acidic residues" evidence="3">
    <location>
        <begin position="90"/>
        <end position="101"/>
    </location>
</feature>
<feature type="compositionally biased region" description="Basic and acidic residues" evidence="3">
    <location>
        <begin position="68"/>
        <end position="82"/>
    </location>
</feature>
<dbReference type="EnsemblMetazoa" id="PPAI003834-RA">
    <property type="protein sequence ID" value="PPAI003834-PA"/>
    <property type="gene ID" value="PPAI003834"/>
</dbReference>
<dbReference type="OrthoDB" id="5373615at2759"/>
<dbReference type="Proteomes" id="UP000092462">
    <property type="component" value="Unassembled WGS sequence"/>
</dbReference>
<dbReference type="PROSITE" id="PS51673">
    <property type="entry name" value="SUZ"/>
    <property type="match status" value="1"/>
</dbReference>
<evidence type="ECO:0000256" key="2">
    <source>
        <dbReference type="ARBA" id="ARBA00044802"/>
    </source>
</evidence>
<dbReference type="EMBL" id="AJVK01027392">
    <property type="status" value="NOT_ANNOTATED_CDS"/>
    <property type="molecule type" value="Genomic_DNA"/>
</dbReference>
<sequence length="160" mass="18009">MSRKQEEVLDSWEEIDEAQLTAKINKMREHSSKEKNSRKMTILAVEDDPRSHFGQYGPQEPTLKILKRPQDTEGRTGGDNRPKAPVKTLQQREQEYAEARLRILGSAKSPEEEQNNSVMRRGSESGGSSSRQTMSSVKTPDGLIRLPRGPDGTSGFTLKR</sequence>
<dbReference type="RefSeq" id="XP_055704898.1">
    <property type="nucleotide sequence ID" value="XM_055848923.1"/>
</dbReference>
<dbReference type="InterPro" id="IPR024642">
    <property type="entry name" value="SUZ-C"/>
</dbReference>
<name>A0A1B0D8G1_PHLPP</name>
<feature type="region of interest" description="Disordered" evidence="3">
    <location>
        <begin position="47"/>
        <end position="160"/>
    </location>
</feature>
<dbReference type="KEGG" id="ppap:129802820"/>
<evidence type="ECO:0000313" key="5">
    <source>
        <dbReference type="Proteomes" id="UP000092462"/>
    </source>
</evidence>
<evidence type="ECO:0000256" key="1">
    <source>
        <dbReference type="ARBA" id="ARBA00007124"/>
    </source>
</evidence>
<dbReference type="AlphaFoldDB" id="A0A1B0D8G1"/>
<proteinExistence type="inferred from homology"/>
<dbReference type="VEuPathDB" id="VectorBase:PPAPM1_005716"/>
<comment type="similarity">
    <text evidence="1">Belongs to the SZRD1 family.</text>
</comment>
<protein>
    <recommendedName>
        <fullName evidence="2">SUZ RNA-binding domain-containing</fullName>
    </recommendedName>
</protein>
<dbReference type="InterPro" id="IPR024771">
    <property type="entry name" value="SUZ"/>
</dbReference>
<dbReference type="PROSITE" id="PS51938">
    <property type="entry name" value="SUZ_C"/>
    <property type="match status" value="1"/>
</dbReference>
<evidence type="ECO:0000313" key="4">
    <source>
        <dbReference type="EnsemblMetazoa" id="PPAI003834-PA"/>
    </source>
</evidence>
<reference evidence="4" key="1">
    <citation type="submission" date="2022-08" db="UniProtKB">
        <authorList>
            <consortium name="EnsemblMetazoa"/>
        </authorList>
    </citation>
    <scope>IDENTIFICATION</scope>
    <source>
        <strain evidence="4">Israel</strain>
    </source>
</reference>
<feature type="compositionally biased region" description="Low complexity" evidence="3">
    <location>
        <begin position="126"/>
        <end position="136"/>
    </location>
</feature>
<dbReference type="PANTHER" id="PTHR31796:SF2">
    <property type="entry name" value="SUZ DOMAIN-CONTAINING PROTEIN 1"/>
    <property type="match status" value="1"/>
</dbReference>
<dbReference type="GeneID" id="129802820"/>
<organism evidence="4 5">
    <name type="scientific">Phlebotomus papatasi</name>
    <name type="common">Sandfly</name>
    <dbReference type="NCBI Taxonomy" id="29031"/>
    <lineage>
        <taxon>Eukaryota</taxon>
        <taxon>Metazoa</taxon>
        <taxon>Ecdysozoa</taxon>
        <taxon>Arthropoda</taxon>
        <taxon>Hexapoda</taxon>
        <taxon>Insecta</taxon>
        <taxon>Pterygota</taxon>
        <taxon>Neoptera</taxon>
        <taxon>Endopterygota</taxon>
        <taxon>Diptera</taxon>
        <taxon>Nematocera</taxon>
        <taxon>Psychodoidea</taxon>
        <taxon>Psychodidae</taxon>
        <taxon>Phlebotomus</taxon>
        <taxon>Phlebotomus</taxon>
    </lineage>
</organism>
<dbReference type="PANTHER" id="PTHR31796">
    <property type="entry name" value="SUZ DOMAIN-CONTAINING PROTEIN 1"/>
    <property type="match status" value="1"/>
</dbReference>
<keyword evidence="5" id="KW-1185">Reference proteome</keyword>
<dbReference type="InterPro" id="IPR039228">
    <property type="entry name" value="SZRD1"/>
</dbReference>
<accession>A0A1B0D8G1</accession>
<dbReference type="Pfam" id="PF12752">
    <property type="entry name" value="SUZ"/>
    <property type="match status" value="1"/>
</dbReference>
<dbReference type="VEuPathDB" id="VectorBase:PPAI003834"/>
<dbReference type="Pfam" id="PF12901">
    <property type="entry name" value="SUZ-C"/>
    <property type="match status" value="1"/>
</dbReference>
<evidence type="ECO:0000256" key="3">
    <source>
        <dbReference type="SAM" id="MobiDB-lite"/>
    </source>
</evidence>